<dbReference type="InterPro" id="IPR025661">
    <property type="entry name" value="Pept_asp_AS"/>
</dbReference>
<evidence type="ECO:0008006" key="11">
    <source>
        <dbReference type="Google" id="ProtNLM"/>
    </source>
</evidence>
<dbReference type="PROSITE" id="PS00639">
    <property type="entry name" value="THIOL_PROTEASE_HIS"/>
    <property type="match status" value="1"/>
</dbReference>
<evidence type="ECO:0000256" key="3">
    <source>
        <dbReference type="ARBA" id="ARBA00022801"/>
    </source>
</evidence>
<dbReference type="PROSITE" id="PS00139">
    <property type="entry name" value="THIOL_PROTEASE_CYS"/>
    <property type="match status" value="1"/>
</dbReference>
<gene>
    <name evidence="10" type="ORF">g.48631</name>
</gene>
<dbReference type="AlphaFoldDB" id="A0A1B6FNV8"/>
<dbReference type="FunFam" id="3.90.70.10:FF:000006">
    <property type="entry name" value="Cathepsin S"/>
    <property type="match status" value="1"/>
</dbReference>
<dbReference type="SMART" id="SM00645">
    <property type="entry name" value="Pept_C1"/>
    <property type="match status" value="1"/>
</dbReference>
<keyword evidence="4" id="KW-0788">Thiol protease</keyword>
<sequence>MMISDKALIFKEEKKPKYSWVSLILHSMVVMFLLSLLCLCIYTQFIANYKVNDVSAEFDILDRHWDVFRMKYKKKYSSENEEQTAKMLFLRSLKYVLDHNLKFYLNETTFEVEINEFSDMETREIANIRNGYRQTSFRSSNLPKELFVKQKKSHELPDHIDWRQKGAVTNVKNQGMCGSCWAFSATGALEGQLFVNNSILTSLSEQNLIDCSRDEGNNGCDGGLMDYAFEYIYINHGIDTEAEYPYLGRDGRSCRYKKDGKNLYDTGAVDIPSGDEDALKEAVATKGPISVAIDASLESFQRYRRGVYMDRRCSSKNLDHGVLLVGYGTDSKYGPYWIVKNSWGIKWGDSGYILIARNHNMCGIATQASYPKVV</sequence>
<keyword evidence="6" id="KW-1015">Disulfide bond</keyword>
<dbReference type="EMBL" id="GECZ01017873">
    <property type="protein sequence ID" value="JAS51896.1"/>
    <property type="molecule type" value="Transcribed_RNA"/>
</dbReference>
<dbReference type="Gene3D" id="3.90.70.10">
    <property type="entry name" value="Cysteine proteinases"/>
    <property type="match status" value="1"/>
</dbReference>
<dbReference type="InterPro" id="IPR000668">
    <property type="entry name" value="Peptidase_C1A_C"/>
</dbReference>
<dbReference type="InterPro" id="IPR000169">
    <property type="entry name" value="Pept_cys_AS"/>
</dbReference>
<comment type="similarity">
    <text evidence="1">Belongs to the peptidase C1 family.</text>
</comment>
<reference evidence="10" key="1">
    <citation type="submission" date="2015-11" db="EMBL/GenBank/DDBJ databases">
        <title>De novo transcriptome assembly of four potential Pierce s Disease insect vectors from Arizona vineyards.</title>
        <authorList>
            <person name="Tassone E.E."/>
        </authorList>
    </citation>
    <scope>NUCLEOTIDE SEQUENCE</scope>
</reference>
<dbReference type="InterPro" id="IPR025660">
    <property type="entry name" value="Pept_his_AS"/>
</dbReference>
<keyword evidence="2" id="KW-0645">Protease</keyword>
<name>A0A1B6FNV8_9HEMI</name>
<protein>
    <recommendedName>
        <fullName evidence="11">Cathepsin L</fullName>
    </recommendedName>
</protein>
<evidence type="ECO:0000256" key="6">
    <source>
        <dbReference type="ARBA" id="ARBA00023157"/>
    </source>
</evidence>
<keyword evidence="7" id="KW-0812">Transmembrane</keyword>
<evidence type="ECO:0000256" key="4">
    <source>
        <dbReference type="ARBA" id="ARBA00022807"/>
    </source>
</evidence>
<evidence type="ECO:0000256" key="7">
    <source>
        <dbReference type="SAM" id="Phobius"/>
    </source>
</evidence>
<dbReference type="PROSITE" id="PS00640">
    <property type="entry name" value="THIOL_PROTEASE_ASN"/>
    <property type="match status" value="1"/>
</dbReference>
<dbReference type="PRINTS" id="PR00705">
    <property type="entry name" value="PAPAIN"/>
</dbReference>
<evidence type="ECO:0000256" key="5">
    <source>
        <dbReference type="ARBA" id="ARBA00023145"/>
    </source>
</evidence>
<organism evidence="10">
    <name type="scientific">Cuerna arida</name>
    <dbReference type="NCBI Taxonomy" id="1464854"/>
    <lineage>
        <taxon>Eukaryota</taxon>
        <taxon>Metazoa</taxon>
        <taxon>Ecdysozoa</taxon>
        <taxon>Arthropoda</taxon>
        <taxon>Hexapoda</taxon>
        <taxon>Insecta</taxon>
        <taxon>Pterygota</taxon>
        <taxon>Neoptera</taxon>
        <taxon>Paraneoptera</taxon>
        <taxon>Hemiptera</taxon>
        <taxon>Auchenorrhyncha</taxon>
        <taxon>Membracoidea</taxon>
        <taxon>Cicadellidae</taxon>
        <taxon>Cicadellinae</taxon>
        <taxon>Proconiini</taxon>
        <taxon>Cuerna</taxon>
    </lineage>
</organism>
<dbReference type="PANTHER" id="PTHR12411">
    <property type="entry name" value="CYSTEINE PROTEASE FAMILY C1-RELATED"/>
    <property type="match status" value="1"/>
</dbReference>
<feature type="transmembrane region" description="Helical" evidence="7">
    <location>
        <begin position="20"/>
        <end position="45"/>
    </location>
</feature>
<dbReference type="InterPro" id="IPR038765">
    <property type="entry name" value="Papain-like_cys_pep_sf"/>
</dbReference>
<dbReference type="Pfam" id="PF08246">
    <property type="entry name" value="Inhibitor_I29"/>
    <property type="match status" value="1"/>
</dbReference>
<keyword evidence="3" id="KW-0378">Hydrolase</keyword>
<dbReference type="CDD" id="cd02248">
    <property type="entry name" value="Peptidase_C1A"/>
    <property type="match status" value="1"/>
</dbReference>
<proteinExistence type="inferred from homology"/>
<dbReference type="Pfam" id="PF00112">
    <property type="entry name" value="Peptidase_C1"/>
    <property type="match status" value="1"/>
</dbReference>
<dbReference type="GO" id="GO:0006508">
    <property type="term" value="P:proteolysis"/>
    <property type="evidence" value="ECO:0007669"/>
    <property type="project" value="UniProtKB-KW"/>
</dbReference>
<evidence type="ECO:0000256" key="2">
    <source>
        <dbReference type="ARBA" id="ARBA00022670"/>
    </source>
</evidence>
<dbReference type="InterPro" id="IPR013128">
    <property type="entry name" value="Peptidase_C1A"/>
</dbReference>
<feature type="domain" description="Cathepsin propeptide inhibitor" evidence="9">
    <location>
        <begin position="65"/>
        <end position="125"/>
    </location>
</feature>
<feature type="domain" description="Peptidase C1A papain C-terminal" evidence="8">
    <location>
        <begin position="156"/>
        <end position="372"/>
    </location>
</feature>
<dbReference type="InterPro" id="IPR013201">
    <property type="entry name" value="Prot_inhib_I29"/>
</dbReference>
<evidence type="ECO:0000259" key="8">
    <source>
        <dbReference type="SMART" id="SM00645"/>
    </source>
</evidence>
<keyword evidence="7" id="KW-1133">Transmembrane helix</keyword>
<dbReference type="InterPro" id="IPR039417">
    <property type="entry name" value="Peptidase_C1A_papain-like"/>
</dbReference>
<evidence type="ECO:0000256" key="1">
    <source>
        <dbReference type="ARBA" id="ARBA00008455"/>
    </source>
</evidence>
<keyword evidence="7" id="KW-0472">Membrane</keyword>
<keyword evidence="5" id="KW-0865">Zymogen</keyword>
<accession>A0A1B6FNV8</accession>
<dbReference type="SMART" id="SM00848">
    <property type="entry name" value="Inhibitor_I29"/>
    <property type="match status" value="1"/>
</dbReference>
<dbReference type="SUPFAM" id="SSF54001">
    <property type="entry name" value="Cysteine proteinases"/>
    <property type="match status" value="1"/>
</dbReference>
<evidence type="ECO:0000259" key="9">
    <source>
        <dbReference type="SMART" id="SM00848"/>
    </source>
</evidence>
<dbReference type="GO" id="GO:0008234">
    <property type="term" value="F:cysteine-type peptidase activity"/>
    <property type="evidence" value="ECO:0007669"/>
    <property type="project" value="UniProtKB-KW"/>
</dbReference>
<evidence type="ECO:0000313" key="10">
    <source>
        <dbReference type="EMBL" id="JAS51896.1"/>
    </source>
</evidence>